<accession>A0ABU7UQ58</accession>
<proteinExistence type="predicted"/>
<dbReference type="InterPro" id="IPR046749">
    <property type="entry name" value="SHOCT_2"/>
</dbReference>
<sequence>MTQQQFQREKNYRVSIAIAKVMISRKLITAQEYSKIDSMLVTRYRPVFGGL</sequence>
<gene>
    <name evidence="2" type="ORF">SJI18_14380</name>
</gene>
<dbReference type="EMBL" id="JAZHFS010000013">
    <property type="protein sequence ID" value="MEF2113492.1"/>
    <property type="molecule type" value="Genomic_DNA"/>
</dbReference>
<keyword evidence="3" id="KW-1185">Reference proteome</keyword>
<evidence type="ECO:0000313" key="2">
    <source>
        <dbReference type="EMBL" id="MEF2113492.1"/>
    </source>
</evidence>
<evidence type="ECO:0000259" key="1">
    <source>
        <dbReference type="Pfam" id="PF20612"/>
    </source>
</evidence>
<protein>
    <submittedName>
        <fullName evidence="2">SHOCT domain-containing protein</fullName>
    </submittedName>
</protein>
<reference evidence="2 3" key="1">
    <citation type="submission" date="2023-11" db="EMBL/GenBank/DDBJ databases">
        <title>Draft genome sequence of a psychrophilic Clostridium strain from permafrost water brine.</title>
        <authorList>
            <person name="Shcherbakova V.A."/>
            <person name="Trubitsyn V.E."/>
            <person name="Zakharyuk A.G."/>
        </authorList>
    </citation>
    <scope>NUCLEOTIDE SEQUENCE [LARGE SCALE GENOMIC DNA]</scope>
    <source>
        <strain evidence="2 3">14F</strain>
    </source>
</reference>
<feature type="domain" description="SHOCT-like" evidence="1">
    <location>
        <begin position="1"/>
        <end position="51"/>
    </location>
</feature>
<organism evidence="2 3">
    <name type="scientific">Clostridium frigoriphilum</name>
    <dbReference type="NCBI Taxonomy" id="443253"/>
    <lineage>
        <taxon>Bacteria</taxon>
        <taxon>Bacillati</taxon>
        <taxon>Bacillota</taxon>
        <taxon>Clostridia</taxon>
        <taxon>Eubacteriales</taxon>
        <taxon>Clostridiaceae</taxon>
        <taxon>Clostridium</taxon>
    </lineage>
</organism>
<evidence type="ECO:0000313" key="3">
    <source>
        <dbReference type="Proteomes" id="UP001498469"/>
    </source>
</evidence>
<dbReference type="RefSeq" id="WP_216252078.1">
    <property type="nucleotide sequence ID" value="NZ_JAZHFS010000013.1"/>
</dbReference>
<comment type="caution">
    <text evidence="2">The sequence shown here is derived from an EMBL/GenBank/DDBJ whole genome shotgun (WGS) entry which is preliminary data.</text>
</comment>
<dbReference type="Pfam" id="PF20612">
    <property type="entry name" value="SHOCT_2"/>
    <property type="match status" value="1"/>
</dbReference>
<name>A0ABU7UQ58_9CLOT</name>
<dbReference type="Proteomes" id="UP001498469">
    <property type="component" value="Unassembled WGS sequence"/>
</dbReference>